<sequence length="95" mass="11121">MNYTYKFLNGKVYIFDGNENTDIRDIGLVKVAIEYPETRLGTVELVRVELYDENENFICNDNDIINSEIWHNKDDVRVSLVKKYAVSPEIVFVLE</sequence>
<reference evidence="1" key="1">
    <citation type="journal article" date="2020" name="J. ISSAAS">
        <title>Lactobacilli and other gastrointestinal microbiota of Peromyscus leucopus, reservoir host for agents of Lyme disease and other zoonoses in North America.</title>
        <authorList>
            <person name="Milovic A."/>
            <person name="Bassam K."/>
            <person name="Shao H."/>
            <person name="Chatzistamou I."/>
            <person name="Tufts D.M."/>
            <person name="Diuk-Wasser M."/>
            <person name="Barbour A.G."/>
        </authorList>
    </citation>
    <scope>NUCLEOTIDE SEQUENCE</scope>
    <source>
        <strain evidence="1">LL40</strain>
    </source>
</reference>
<evidence type="ECO:0000313" key="1">
    <source>
        <dbReference type="EMBL" id="QGT51063.1"/>
    </source>
</evidence>
<name>A0A650EN29_9FIRM</name>
<dbReference type="EMBL" id="MN577573">
    <property type="protein sequence ID" value="QGT51063.1"/>
    <property type="molecule type" value="Genomic_DNA"/>
</dbReference>
<organism evidence="1">
    <name type="scientific">uncultured Bacillota bacterium</name>
    <dbReference type="NCBI Taxonomy" id="344338"/>
    <lineage>
        <taxon>Bacteria</taxon>
        <taxon>Bacillati</taxon>
        <taxon>Bacillota</taxon>
        <taxon>environmental samples</taxon>
    </lineage>
</organism>
<dbReference type="AlphaFoldDB" id="A0A650EN29"/>
<gene>
    <name evidence="1" type="ORF">Firmicute1046_1390</name>
</gene>
<protein>
    <submittedName>
        <fullName evidence="1">Uncharacterized protein</fullName>
    </submittedName>
</protein>
<accession>A0A650EN29</accession>
<proteinExistence type="predicted"/>